<dbReference type="EMBL" id="UINC01028517">
    <property type="protein sequence ID" value="SVB09630.1"/>
    <property type="molecule type" value="Genomic_DNA"/>
</dbReference>
<accession>A0A382B725</accession>
<dbReference type="PANTHER" id="PTHR30024:SF48">
    <property type="entry name" value="ABC TRANSPORTER SUBSTRATE-BINDING PROTEIN"/>
    <property type="match status" value="1"/>
</dbReference>
<dbReference type="SMART" id="SM00062">
    <property type="entry name" value="PBPb"/>
    <property type="match status" value="1"/>
</dbReference>
<name>A0A382B725_9ZZZZ</name>
<sequence length="316" mass="34419">MTILLIGGGASEILAEKLRVGVLKFGTVNWELNVIQHHGFAKSEGVELEVVKLATKNATAVALQSGSVDMIVTDWVWVSRQRAEGEDLSFFPYSLAVGSLIVAKGSGIQSFRDLQGKKLGIAGGPVDKNWLLIRAVAKKQEGIDLDDSVEKVFGAAPLLNQQILSGKLDAVINFWHYIARLESKGLKPLITIGEAIETLGAGSDVPMLGYAFRESWANANKKIVQGFARSSRKAKALLAESQSEWDRLRPKMRAKDDATFNALRNGYIAGIPRKWGTAERKGAKGLFVVLAKQGGKKLVGKSLKFQSGTFWPHITY</sequence>
<dbReference type="PANTHER" id="PTHR30024">
    <property type="entry name" value="ALIPHATIC SULFONATES-BINDING PROTEIN-RELATED"/>
    <property type="match status" value="1"/>
</dbReference>
<proteinExistence type="predicted"/>
<gene>
    <name evidence="2" type="ORF">METZ01_LOCUS162484</name>
</gene>
<dbReference type="SUPFAM" id="SSF53850">
    <property type="entry name" value="Periplasmic binding protein-like II"/>
    <property type="match status" value="1"/>
</dbReference>
<dbReference type="InterPro" id="IPR001638">
    <property type="entry name" value="Solute-binding_3/MltF_N"/>
</dbReference>
<protein>
    <recommendedName>
        <fullName evidence="1">Solute-binding protein family 3/N-terminal domain-containing protein</fullName>
    </recommendedName>
</protein>
<dbReference type="AlphaFoldDB" id="A0A382B725"/>
<feature type="domain" description="Solute-binding protein family 3/N-terminal" evidence="1">
    <location>
        <begin position="17"/>
        <end position="244"/>
    </location>
</feature>
<dbReference type="InterPro" id="IPR015168">
    <property type="entry name" value="SsuA/THI5"/>
</dbReference>
<dbReference type="Pfam" id="PF09084">
    <property type="entry name" value="NMT1"/>
    <property type="match status" value="1"/>
</dbReference>
<evidence type="ECO:0000313" key="2">
    <source>
        <dbReference type="EMBL" id="SVB09630.1"/>
    </source>
</evidence>
<reference evidence="2" key="1">
    <citation type="submission" date="2018-05" db="EMBL/GenBank/DDBJ databases">
        <authorList>
            <person name="Lanie J.A."/>
            <person name="Ng W.-L."/>
            <person name="Kazmierczak K.M."/>
            <person name="Andrzejewski T.M."/>
            <person name="Davidsen T.M."/>
            <person name="Wayne K.J."/>
            <person name="Tettelin H."/>
            <person name="Glass J.I."/>
            <person name="Rusch D."/>
            <person name="Podicherti R."/>
            <person name="Tsui H.-C.T."/>
            <person name="Winkler M.E."/>
        </authorList>
    </citation>
    <scope>NUCLEOTIDE SEQUENCE</scope>
</reference>
<dbReference type="Gene3D" id="3.40.190.10">
    <property type="entry name" value="Periplasmic binding protein-like II"/>
    <property type="match status" value="2"/>
</dbReference>
<organism evidence="2">
    <name type="scientific">marine metagenome</name>
    <dbReference type="NCBI Taxonomy" id="408172"/>
    <lineage>
        <taxon>unclassified sequences</taxon>
        <taxon>metagenomes</taxon>
        <taxon>ecological metagenomes</taxon>
    </lineage>
</organism>
<evidence type="ECO:0000259" key="1">
    <source>
        <dbReference type="SMART" id="SM00062"/>
    </source>
</evidence>